<name>S0FI88_RUMCE</name>
<comment type="caution">
    <text evidence="2">The sequence shown here is derived from an EMBL/GenBank/DDBJ whole genome shotgun (WGS) entry which is preliminary data.</text>
</comment>
<feature type="transmembrane region" description="Helical" evidence="1">
    <location>
        <begin position="143"/>
        <end position="162"/>
    </location>
</feature>
<proteinExistence type="predicted"/>
<dbReference type="PATRIC" id="fig|1195236.3.peg.2832"/>
<dbReference type="EMBL" id="AORV01000035">
    <property type="protein sequence ID" value="EMS71635.1"/>
    <property type="molecule type" value="Genomic_DNA"/>
</dbReference>
<sequence>MNMKNNKDEWKTARFIFSGLSRLAAFSKKTVAGLNKNREGKYSITVIGLGAGALALLLLVIMLFVPPFLGMSDDGSFARRINPAGIYHREDAGENLYFNYYVREYLSLAPESGFFAGLTGQRALIYAAKGLDGLFTRDNIFDLRFLALIYGLLYIPAVILLVKQAAYRVKTFTESVVIGLAGVVIFADVSYITYFSSFYTEPLVLISIIFCAGAALALQQERYNMLYLIIYTIFGVVLTTIENKYAITGLFLGILGVKFVFIDKGLFWRTGCIAAVLLLFLSVMFSAAYAPSSFTLSGKYNAMTRGVLLQSTDPEETLREFGIDGSYSILADTSSNEQYPLLDPENKDLKQGFYDRYNSAEIAYYYFKHPRSLVAMLDISVKAAFNVRREFSGNYEKGAGMPRMAKSLFWSLWSSFKTNSIPKTIGFLIVLLVAIVLLFKQKSVKIIKGYRQRSSIPLEVMLVIFFVGVSNAIITIVNSGDAEMIQNLFLFSVSLDLIIYLSLAEVLHRLKIL</sequence>
<feature type="transmembrane region" description="Helical" evidence="1">
    <location>
        <begin position="460"/>
        <end position="478"/>
    </location>
</feature>
<accession>S0FI88</accession>
<feature type="transmembrane region" description="Helical" evidence="1">
    <location>
        <begin position="174"/>
        <end position="192"/>
    </location>
</feature>
<keyword evidence="1" id="KW-0472">Membrane</keyword>
<dbReference type="STRING" id="1195236.CTER_2514"/>
<reference evidence="2 3" key="1">
    <citation type="journal article" date="2013" name="Genome Announc.">
        <title>Draft Genome Sequence of the Cellulolytic, Mesophilic, Anaerobic Bacterium Clostridium termitidis Strain CT1112 (DSM 5398).</title>
        <authorList>
            <person name="Lal S."/>
            <person name="Ramachandran U."/>
            <person name="Zhang X."/>
            <person name="Munir R."/>
            <person name="Sparling R."/>
            <person name="Levin D.B."/>
        </authorList>
    </citation>
    <scope>NUCLEOTIDE SEQUENCE [LARGE SCALE GENOMIC DNA]</scope>
    <source>
        <strain evidence="2 3">CT1112</strain>
    </source>
</reference>
<protein>
    <recommendedName>
        <fullName evidence="4">Transmembrane protein</fullName>
    </recommendedName>
</protein>
<evidence type="ECO:0008006" key="4">
    <source>
        <dbReference type="Google" id="ProtNLM"/>
    </source>
</evidence>
<feature type="transmembrane region" description="Helical" evidence="1">
    <location>
        <begin position="484"/>
        <end position="503"/>
    </location>
</feature>
<feature type="transmembrane region" description="Helical" evidence="1">
    <location>
        <begin position="198"/>
        <end position="218"/>
    </location>
</feature>
<dbReference type="AlphaFoldDB" id="S0FI88"/>
<keyword evidence="3" id="KW-1185">Reference proteome</keyword>
<gene>
    <name evidence="2" type="ORF">CTER_2514</name>
</gene>
<feature type="transmembrane region" description="Helical" evidence="1">
    <location>
        <begin position="270"/>
        <end position="290"/>
    </location>
</feature>
<feature type="transmembrane region" description="Helical" evidence="1">
    <location>
        <begin position="44"/>
        <end position="65"/>
    </location>
</feature>
<keyword evidence="1" id="KW-1133">Transmembrane helix</keyword>
<feature type="transmembrane region" description="Helical" evidence="1">
    <location>
        <begin position="420"/>
        <end position="439"/>
    </location>
</feature>
<evidence type="ECO:0000313" key="2">
    <source>
        <dbReference type="EMBL" id="EMS71635.1"/>
    </source>
</evidence>
<dbReference type="eggNOG" id="ENOG502ZBFR">
    <property type="taxonomic scope" value="Bacteria"/>
</dbReference>
<organism evidence="2 3">
    <name type="scientific">Ruminiclostridium cellobioparum subsp. termitidis CT1112</name>
    <dbReference type="NCBI Taxonomy" id="1195236"/>
    <lineage>
        <taxon>Bacteria</taxon>
        <taxon>Bacillati</taxon>
        <taxon>Bacillota</taxon>
        <taxon>Clostridia</taxon>
        <taxon>Eubacteriales</taxon>
        <taxon>Oscillospiraceae</taxon>
        <taxon>Ruminiclostridium</taxon>
    </lineage>
</organism>
<dbReference type="Proteomes" id="UP000014155">
    <property type="component" value="Unassembled WGS sequence"/>
</dbReference>
<evidence type="ECO:0000256" key="1">
    <source>
        <dbReference type="SAM" id="Phobius"/>
    </source>
</evidence>
<feature type="transmembrane region" description="Helical" evidence="1">
    <location>
        <begin position="247"/>
        <end position="263"/>
    </location>
</feature>
<keyword evidence="1" id="KW-0812">Transmembrane</keyword>
<feature type="transmembrane region" description="Helical" evidence="1">
    <location>
        <begin position="225"/>
        <end position="241"/>
    </location>
</feature>
<evidence type="ECO:0000313" key="3">
    <source>
        <dbReference type="Proteomes" id="UP000014155"/>
    </source>
</evidence>